<evidence type="ECO:0000256" key="5">
    <source>
        <dbReference type="SAM" id="SignalP"/>
    </source>
</evidence>
<dbReference type="PRINTS" id="PR00337">
    <property type="entry name" value="LEUILEVALBP"/>
</dbReference>
<dbReference type="InterPro" id="IPR000709">
    <property type="entry name" value="Leu_Ile_Val-bd"/>
</dbReference>
<evidence type="ECO:0000256" key="3">
    <source>
        <dbReference type="ARBA" id="ARBA00022729"/>
    </source>
</evidence>
<dbReference type="Pfam" id="PF13458">
    <property type="entry name" value="Peripla_BP_6"/>
    <property type="match status" value="1"/>
</dbReference>
<dbReference type="Proteomes" id="UP000241808">
    <property type="component" value="Unassembled WGS sequence"/>
</dbReference>
<protein>
    <submittedName>
        <fullName evidence="7">Amino acid/amide ABC transporter substrate-binding protein (HAAT family)</fullName>
    </submittedName>
</protein>
<keyword evidence="2" id="KW-0813">Transport</keyword>
<keyword evidence="3 5" id="KW-0732">Signal</keyword>
<dbReference type="InterPro" id="IPR028082">
    <property type="entry name" value="Peripla_BP_I"/>
</dbReference>
<evidence type="ECO:0000313" key="7">
    <source>
        <dbReference type="EMBL" id="PTM61659.1"/>
    </source>
</evidence>
<dbReference type="PANTHER" id="PTHR30483:SF37">
    <property type="entry name" value="ABC TRANSPORTER SUBSTRATE-BINDING PROTEIN"/>
    <property type="match status" value="1"/>
</dbReference>
<reference evidence="7 8" key="1">
    <citation type="submission" date="2018-04" db="EMBL/GenBank/DDBJ databases">
        <title>Genomic Encyclopedia of Archaeal and Bacterial Type Strains, Phase II (KMG-II): from individual species to whole genera.</title>
        <authorList>
            <person name="Goeker M."/>
        </authorList>
    </citation>
    <scope>NUCLEOTIDE SEQUENCE [LARGE SCALE GENOMIC DNA]</scope>
    <source>
        <strain evidence="7 8">DSM 25521</strain>
    </source>
</reference>
<dbReference type="SUPFAM" id="SSF53822">
    <property type="entry name" value="Periplasmic binding protein-like I"/>
    <property type="match status" value="1"/>
</dbReference>
<keyword evidence="4" id="KW-0029">Amino-acid transport</keyword>
<proteinExistence type="inferred from homology"/>
<sequence>MTAWTEPTRRSLLATGAAGAALLAAPGLVRAQAPAVKLGILQPVTGALAQDGEYGRIGAQLAIDEINKSGGIRSLGGAMIEMVFGDARSSPEAGSQEVEKMHAEGVSAIVGGFASPICLAASQAASRYDIAYAVDVGVSDQIVSRGLKNTFRFGPGFGTVTRTAIENLVKLNDAAGKPAKTVVLVHEDGLFGSGLAKLMNDRLSALGFQILETIAHPTPARDMSNVALRIRALNPDLVIPSSYYGEFVLLARTLQQQRIRPKGIYAVLNGAASNFRFVREFPDAANNVMDCNHWADPRKPKTAELRKQVEAMGRFWLYNVPLNYSSVRLVADAIDRAGSRDRVKIIEAMSSSTFTDHIMPYGPTKFENGQNVNAAPVNTQVQGGDIKVIFPDAFADAKPVFPVTG</sequence>
<dbReference type="GO" id="GO:0006865">
    <property type="term" value="P:amino acid transport"/>
    <property type="evidence" value="ECO:0007669"/>
    <property type="project" value="UniProtKB-KW"/>
</dbReference>
<feature type="signal peptide" evidence="5">
    <location>
        <begin position="1"/>
        <end position="31"/>
    </location>
</feature>
<dbReference type="CDD" id="cd06340">
    <property type="entry name" value="PBP1_ABC_ligand_binding-like"/>
    <property type="match status" value="1"/>
</dbReference>
<dbReference type="OrthoDB" id="7855203at2"/>
<evidence type="ECO:0000313" key="8">
    <source>
        <dbReference type="Proteomes" id="UP000241808"/>
    </source>
</evidence>
<name>A0A2T4ZI46_9HYPH</name>
<dbReference type="PANTHER" id="PTHR30483">
    <property type="entry name" value="LEUCINE-SPECIFIC-BINDING PROTEIN"/>
    <property type="match status" value="1"/>
</dbReference>
<accession>A0A2T4ZI46</accession>
<dbReference type="EMBL" id="PZZL01000001">
    <property type="protein sequence ID" value="PTM61659.1"/>
    <property type="molecule type" value="Genomic_DNA"/>
</dbReference>
<dbReference type="InterPro" id="IPR006311">
    <property type="entry name" value="TAT_signal"/>
</dbReference>
<dbReference type="Gene3D" id="3.40.50.2300">
    <property type="match status" value="2"/>
</dbReference>
<dbReference type="RefSeq" id="WP_108174115.1">
    <property type="nucleotide sequence ID" value="NZ_PZZL01000001.1"/>
</dbReference>
<comment type="caution">
    <text evidence="7">The sequence shown here is derived from an EMBL/GenBank/DDBJ whole genome shotgun (WGS) entry which is preliminary data.</text>
</comment>
<dbReference type="PROSITE" id="PS51318">
    <property type="entry name" value="TAT"/>
    <property type="match status" value="1"/>
</dbReference>
<evidence type="ECO:0000256" key="1">
    <source>
        <dbReference type="ARBA" id="ARBA00010062"/>
    </source>
</evidence>
<keyword evidence="8" id="KW-1185">Reference proteome</keyword>
<organism evidence="7 8">
    <name type="scientific">Phreatobacter oligotrophus</name>
    <dbReference type="NCBI Taxonomy" id="1122261"/>
    <lineage>
        <taxon>Bacteria</taxon>
        <taxon>Pseudomonadati</taxon>
        <taxon>Pseudomonadota</taxon>
        <taxon>Alphaproteobacteria</taxon>
        <taxon>Hyphomicrobiales</taxon>
        <taxon>Phreatobacteraceae</taxon>
        <taxon>Phreatobacter</taxon>
    </lineage>
</organism>
<feature type="chain" id="PRO_5015744044" evidence="5">
    <location>
        <begin position="32"/>
        <end position="405"/>
    </location>
</feature>
<gene>
    <name evidence="7" type="ORF">C8P69_101329</name>
</gene>
<evidence type="ECO:0000259" key="6">
    <source>
        <dbReference type="Pfam" id="PF13458"/>
    </source>
</evidence>
<evidence type="ECO:0000256" key="2">
    <source>
        <dbReference type="ARBA" id="ARBA00022448"/>
    </source>
</evidence>
<dbReference type="AlphaFoldDB" id="A0A2T4ZI46"/>
<evidence type="ECO:0000256" key="4">
    <source>
        <dbReference type="ARBA" id="ARBA00022970"/>
    </source>
</evidence>
<comment type="similarity">
    <text evidence="1">Belongs to the leucine-binding protein family.</text>
</comment>
<dbReference type="InterPro" id="IPR051010">
    <property type="entry name" value="BCAA_transport"/>
</dbReference>
<feature type="domain" description="Leucine-binding protein" evidence="6">
    <location>
        <begin position="36"/>
        <end position="375"/>
    </location>
</feature>
<dbReference type="InterPro" id="IPR028081">
    <property type="entry name" value="Leu-bd"/>
</dbReference>